<comment type="caution">
    <text evidence="3">The sequence shown here is derived from an EMBL/GenBank/DDBJ whole genome shotgun (WGS) entry which is preliminary data.</text>
</comment>
<dbReference type="PANTHER" id="PTHR11439:SF495">
    <property type="entry name" value="REVERSE TRANSCRIPTASE, RNA-DEPENDENT DNA POLYMERASE-RELATED"/>
    <property type="match status" value="1"/>
</dbReference>
<feature type="compositionally biased region" description="Basic and acidic residues" evidence="1">
    <location>
        <begin position="1540"/>
        <end position="1553"/>
    </location>
</feature>
<protein>
    <recommendedName>
        <fullName evidence="2">Integrase catalytic domain-containing protein</fullName>
    </recommendedName>
</protein>
<dbReference type="InterPro" id="IPR001584">
    <property type="entry name" value="Integrase_cat-core"/>
</dbReference>
<dbReference type="PANTHER" id="PTHR11439">
    <property type="entry name" value="GAG-POL-RELATED RETROTRANSPOSON"/>
    <property type="match status" value="1"/>
</dbReference>
<feature type="compositionally biased region" description="Polar residues" evidence="1">
    <location>
        <begin position="766"/>
        <end position="792"/>
    </location>
</feature>
<sequence length="1553" mass="176634">MTTLADKTILSGADNRPPMLEKNTPRKHSELTPAEAIQADCDVKATNIILQGLPPEVYALQGDDPIDAINYMMSFLSDVVTSHYPTTNNQLINSSKPRQQATINDERVTLQPVQGRQVSFSTSTTRTYTPGASRSNFGKQRFVIWYNCKGEGYMSKQCTKPKRKRDDAWFKDKVLPVQTQANGQILHEDELEFLADPEIAEGQATQIVITHNEAYQADDLDAYDSVCDELNTAKVALMVKLSHHYSVDLAESVEIDHLKQTLSEQLKERKSFMQTVTLLKNDFKKEESRNIDREIALEKKIKNLDNIVYKRDQSAQTLHMLTKPQFFYDHTTKQALGFQNSFYLKKAHQLEPKLYDGNVIKSTSAIVISDSEETLMLAEESHSKMRLKQHDPMVLEKKVNTTPVDYDEKGLIIEALKDELKKLKGKDLVDNVVTIHTIAPEMFKIDAEPLASRLLNNMTVHSDYLRLIQEQAVILKEVVEQEKSQNPLNNSLDSAYKYTKRIQELLIIIRQTCPSINNSKNFKEKVWKSTGKVFTKTGYTWRPTGRTFTIVGNVCPLTKITTSIEVPPRKPIVLETDTSKPVVTLVYSKKPRKSKTNVPVSKPKIIKSITANNKKPSKSWGSIVFDVPSSFLDECRPQRLSRGYGIDVKCLRSKDEAPDFIIKFLKMIQVRLKAPVRRIRTDNGTEFVNQTLREYYKKVGISHETSVARSPQQNGVVERRNRTLIKVARTISLEPALYEMTPTTIIPRLVPNPPRSTPSSSRTRCINCSPSSTTANQNAPYLSNSQTSPKTQSPVIYNDVKEENHDLNDTHMNNDLFFGIPILENDSESSSSDVIRTVVRTTAPNSEHITKWTKDHPLDNIISELERPVSTRLQLHEQALFCYYDDFLTSDEPKTYRDALTQSCWIEAMQDELNEFEHLEVWELVPCPDKVMESFALVARLDAIRIFIAFAAHMNMIVYQMDVKTAFCEKKFMLANQTESSDPVDTPMVKKSKLDEDPQGKAIDPTHYRGIVGTLMYLTTSRPDLKFVVCMCSRYQTKPTKKHIHAVKRIFKYLRGTVNRGLWYPKDSSIPLTAYADADHAGCQDTRRSTSGILWMRSQLTDYGLGISKIPMICDNKSAIALCCNNVQHSRSKHIDIRFHFIKEQVENGVVELYFVNTKYQLADIFTKAICRERIEFLINKLGIGSFTPETLKQLADEAEEIMDTTKAQQIALDDALVAPANRLKIGKCNHRLSSTLKSNEPTLQVAIVSIHHTSLRFKMNGKCHTLNIENLKDMLQIYPRLPGQRFEDPPFKEEISSFIRNLGYTREIKVLTDVNVNYMYQPWRSFATIINRSLNSKAYKEYYVVASGAEPPKEKIKYKKKADEPVTCSKSKTAPASKGSRFKSSAKVAKIAKKKQPATIPKTKGLVVLSEVALSKSKKIKLATKRSKKDFHMSYASGSGDRVDTQSKVLDKQQQKVTGTDKGAGDRPEVPDVPKYNLESEEESWTFSQDDEDADEETDMNDDTNDKEEEEEKADDDEVSSYQRMYTPPDYQLTDEEENQKGDDKVKEGEEE</sequence>
<accession>A0A6L2P2F5</accession>
<dbReference type="GO" id="GO:0015074">
    <property type="term" value="P:DNA integration"/>
    <property type="evidence" value="ECO:0007669"/>
    <property type="project" value="InterPro"/>
</dbReference>
<gene>
    <name evidence="3" type="ORF">Tci_062982</name>
</gene>
<name>A0A6L2P2F5_TANCI</name>
<proteinExistence type="predicted"/>
<dbReference type="GO" id="GO:0003676">
    <property type="term" value="F:nucleic acid binding"/>
    <property type="evidence" value="ECO:0007669"/>
    <property type="project" value="InterPro"/>
</dbReference>
<dbReference type="CDD" id="cd09272">
    <property type="entry name" value="RNase_HI_RT_Ty1"/>
    <property type="match status" value="1"/>
</dbReference>
<dbReference type="SUPFAM" id="SSF53098">
    <property type="entry name" value="Ribonuclease H-like"/>
    <property type="match status" value="1"/>
</dbReference>
<dbReference type="PROSITE" id="PS50994">
    <property type="entry name" value="INTEGRASE"/>
    <property type="match status" value="1"/>
</dbReference>
<evidence type="ECO:0000313" key="3">
    <source>
        <dbReference type="EMBL" id="GEU91004.1"/>
    </source>
</evidence>
<feature type="domain" description="Integrase catalytic" evidence="2">
    <location>
        <begin position="653"/>
        <end position="778"/>
    </location>
</feature>
<dbReference type="EMBL" id="BKCJ010010309">
    <property type="protein sequence ID" value="GEU91004.1"/>
    <property type="molecule type" value="Genomic_DNA"/>
</dbReference>
<evidence type="ECO:0000256" key="1">
    <source>
        <dbReference type="SAM" id="MobiDB-lite"/>
    </source>
</evidence>
<dbReference type="InterPro" id="IPR043502">
    <property type="entry name" value="DNA/RNA_pol_sf"/>
</dbReference>
<organism evidence="3">
    <name type="scientific">Tanacetum cinerariifolium</name>
    <name type="common">Dalmatian daisy</name>
    <name type="synonym">Chrysanthemum cinerariifolium</name>
    <dbReference type="NCBI Taxonomy" id="118510"/>
    <lineage>
        <taxon>Eukaryota</taxon>
        <taxon>Viridiplantae</taxon>
        <taxon>Streptophyta</taxon>
        <taxon>Embryophyta</taxon>
        <taxon>Tracheophyta</taxon>
        <taxon>Spermatophyta</taxon>
        <taxon>Magnoliopsida</taxon>
        <taxon>eudicotyledons</taxon>
        <taxon>Gunneridae</taxon>
        <taxon>Pentapetalae</taxon>
        <taxon>asterids</taxon>
        <taxon>campanulids</taxon>
        <taxon>Asterales</taxon>
        <taxon>Asteraceae</taxon>
        <taxon>Asteroideae</taxon>
        <taxon>Anthemideae</taxon>
        <taxon>Anthemidinae</taxon>
        <taxon>Tanacetum</taxon>
    </lineage>
</organism>
<feature type="compositionally biased region" description="Acidic residues" evidence="1">
    <location>
        <begin position="1480"/>
        <end position="1520"/>
    </location>
</feature>
<dbReference type="InterPro" id="IPR036397">
    <property type="entry name" value="RNaseH_sf"/>
</dbReference>
<feature type="region of interest" description="Disordered" evidence="1">
    <location>
        <begin position="1433"/>
        <end position="1553"/>
    </location>
</feature>
<evidence type="ECO:0000259" key="2">
    <source>
        <dbReference type="PROSITE" id="PS50994"/>
    </source>
</evidence>
<dbReference type="InterPro" id="IPR012337">
    <property type="entry name" value="RNaseH-like_sf"/>
</dbReference>
<feature type="compositionally biased region" description="Basic and acidic residues" evidence="1">
    <location>
        <begin position="1464"/>
        <end position="1473"/>
    </location>
</feature>
<feature type="compositionally biased region" description="Basic and acidic residues" evidence="1">
    <location>
        <begin position="1442"/>
        <end position="1455"/>
    </location>
</feature>
<feature type="region of interest" description="Disordered" evidence="1">
    <location>
        <begin position="1"/>
        <end position="30"/>
    </location>
</feature>
<dbReference type="SUPFAM" id="SSF56672">
    <property type="entry name" value="DNA/RNA polymerases"/>
    <property type="match status" value="1"/>
</dbReference>
<feature type="region of interest" description="Disordered" evidence="1">
    <location>
        <begin position="748"/>
        <end position="792"/>
    </location>
</feature>
<feature type="region of interest" description="Disordered" evidence="1">
    <location>
        <begin position="1363"/>
        <end position="1382"/>
    </location>
</feature>
<reference evidence="3" key="1">
    <citation type="journal article" date="2019" name="Sci. Rep.">
        <title>Draft genome of Tanacetum cinerariifolium, the natural source of mosquito coil.</title>
        <authorList>
            <person name="Yamashiro T."/>
            <person name="Shiraishi A."/>
            <person name="Satake H."/>
            <person name="Nakayama K."/>
        </authorList>
    </citation>
    <scope>NUCLEOTIDE SEQUENCE</scope>
</reference>
<dbReference type="Gene3D" id="3.30.420.10">
    <property type="entry name" value="Ribonuclease H-like superfamily/Ribonuclease H"/>
    <property type="match status" value="1"/>
</dbReference>